<sequence length="388" mass="40940">MPITADFRPAVVSSPEVAVAPGATLVCGTRPELIKLAPLMRLLGERCTVVYTGQHYDDSLYTRIRADLVPGGRFHELGVGGGRRGGQLGRAISAVDEVLACHPGRVVLVQGDTTSALAGALAANAHGLPLVHVEAGLRSHDRAMPEEHNRVLIDHLADLCCAPTELNRRNLLAENVPSGRIAVTGNTVVEALESALPPADERQALLTTRGLTRDGYVLATLHRPENADDPGRLALALRELGALPVPVVFPLHPRTAQRVEAFGLSRLLAPLVVLEPLAYPEFLALAAEAAVLVSDSGGIQEEASVLKRPVVVVRRSTERPEIAGTFGVRVPPGPRIGEETARWLDDVTGHRERLRHLPSPYGDGSASARIVAALGSVAGHLAGSAATG</sequence>
<dbReference type="CDD" id="cd03786">
    <property type="entry name" value="GTB_UDP-GlcNAc_2-Epimerase"/>
    <property type="match status" value="1"/>
</dbReference>
<dbReference type="AlphaFoldDB" id="A0A1K1S196"/>
<evidence type="ECO:0000313" key="4">
    <source>
        <dbReference type="Proteomes" id="UP000182740"/>
    </source>
</evidence>
<dbReference type="SUPFAM" id="SSF53756">
    <property type="entry name" value="UDP-Glycosyltransferase/glycogen phosphorylase"/>
    <property type="match status" value="1"/>
</dbReference>
<keyword evidence="1" id="KW-0413">Isomerase</keyword>
<evidence type="ECO:0000256" key="1">
    <source>
        <dbReference type="RuleBase" id="RU003513"/>
    </source>
</evidence>
<proteinExistence type="inferred from homology"/>
<dbReference type="PANTHER" id="PTHR43174:SF1">
    <property type="entry name" value="UDP-N-ACETYLGLUCOSAMINE 2-EPIMERASE"/>
    <property type="match status" value="1"/>
</dbReference>
<dbReference type="Pfam" id="PF02350">
    <property type="entry name" value="Epimerase_2"/>
    <property type="match status" value="1"/>
</dbReference>
<dbReference type="EMBL" id="FPJG01000006">
    <property type="protein sequence ID" value="SFW78113.1"/>
    <property type="molecule type" value="Genomic_DNA"/>
</dbReference>
<dbReference type="InterPro" id="IPR029767">
    <property type="entry name" value="WecB-like"/>
</dbReference>
<reference evidence="4" key="1">
    <citation type="submission" date="2016-11" db="EMBL/GenBank/DDBJ databases">
        <authorList>
            <person name="Varghese N."/>
            <person name="Submissions S."/>
        </authorList>
    </citation>
    <scope>NUCLEOTIDE SEQUENCE [LARGE SCALE GENOMIC DNA]</scope>
    <source>
        <strain evidence="4">DSM 44671</strain>
    </source>
</reference>
<feature type="domain" description="UDP-N-acetylglucosamine 2-epimerase" evidence="2">
    <location>
        <begin position="47"/>
        <end position="374"/>
    </location>
</feature>
<dbReference type="InterPro" id="IPR003331">
    <property type="entry name" value="UDP_GlcNAc_Epimerase_2_dom"/>
</dbReference>
<dbReference type="RefSeq" id="WP_084742960.1">
    <property type="nucleotide sequence ID" value="NZ_FPJG01000006.1"/>
</dbReference>
<dbReference type="GO" id="GO:0016853">
    <property type="term" value="F:isomerase activity"/>
    <property type="evidence" value="ECO:0007669"/>
    <property type="project" value="UniProtKB-KW"/>
</dbReference>
<protein>
    <submittedName>
        <fullName evidence="3">UDP-N-acetylglucosamine 2-epimerase (Non-hydrolysing)</fullName>
    </submittedName>
</protein>
<dbReference type="Proteomes" id="UP000182740">
    <property type="component" value="Unassembled WGS sequence"/>
</dbReference>
<keyword evidence="4" id="KW-1185">Reference proteome</keyword>
<name>A0A1K1S196_9PSEU</name>
<evidence type="ECO:0000259" key="2">
    <source>
        <dbReference type="Pfam" id="PF02350"/>
    </source>
</evidence>
<dbReference type="STRING" id="546364.SAMN04489730_4444"/>
<dbReference type="NCBIfam" id="TIGR00236">
    <property type="entry name" value="wecB"/>
    <property type="match status" value="1"/>
</dbReference>
<comment type="similarity">
    <text evidence="1">Belongs to the UDP-N-acetylglucosamine 2-epimerase family.</text>
</comment>
<evidence type="ECO:0000313" key="3">
    <source>
        <dbReference type="EMBL" id="SFW78113.1"/>
    </source>
</evidence>
<dbReference type="Gene3D" id="3.40.50.2000">
    <property type="entry name" value="Glycogen Phosphorylase B"/>
    <property type="match status" value="2"/>
</dbReference>
<dbReference type="OrthoDB" id="9803238at2"/>
<dbReference type="PANTHER" id="PTHR43174">
    <property type="entry name" value="UDP-N-ACETYLGLUCOSAMINE 2-EPIMERASE"/>
    <property type="match status" value="1"/>
</dbReference>
<organism evidence="3 4">
    <name type="scientific">Amycolatopsis australiensis</name>
    <dbReference type="NCBI Taxonomy" id="546364"/>
    <lineage>
        <taxon>Bacteria</taxon>
        <taxon>Bacillati</taxon>
        <taxon>Actinomycetota</taxon>
        <taxon>Actinomycetes</taxon>
        <taxon>Pseudonocardiales</taxon>
        <taxon>Pseudonocardiaceae</taxon>
        <taxon>Amycolatopsis</taxon>
    </lineage>
</organism>
<accession>A0A1K1S196</accession>
<gene>
    <name evidence="3" type="ORF">SAMN04489730_4444</name>
</gene>